<sequence>MLISTPSSYKQIFNSKAQIVITTWNTIDKAVDASKRGVMGAAISDKGVRYAELFCAHRCSYRRAIDEEINCNVDKRATCTTSHSISTKHLTQAT</sequence>
<evidence type="ECO:0000313" key="2">
    <source>
        <dbReference type="Proteomes" id="UP001160390"/>
    </source>
</evidence>
<reference evidence="1" key="1">
    <citation type="submission" date="2023-01" db="EMBL/GenBank/DDBJ databases">
        <authorList>
            <person name="Piombo E."/>
        </authorList>
    </citation>
    <scope>NUCLEOTIDE SEQUENCE</scope>
</reference>
<keyword evidence="2" id="KW-1185">Reference proteome</keyword>
<proteinExistence type="predicted"/>
<protein>
    <submittedName>
        <fullName evidence="1">Uncharacterized protein</fullName>
    </submittedName>
</protein>
<dbReference type="EMBL" id="CABFNP030000705">
    <property type="protein sequence ID" value="CAI6081759.1"/>
    <property type="molecule type" value="Genomic_DNA"/>
</dbReference>
<dbReference type="AlphaFoldDB" id="A0AA35LVS5"/>
<accession>A0AA35LVS5</accession>
<evidence type="ECO:0000313" key="1">
    <source>
        <dbReference type="EMBL" id="CAI6081759.1"/>
    </source>
</evidence>
<dbReference type="Proteomes" id="UP001160390">
    <property type="component" value="Unassembled WGS sequence"/>
</dbReference>
<organism evidence="1 2">
    <name type="scientific">Clonostachys chloroleuca</name>
    <dbReference type="NCBI Taxonomy" id="1926264"/>
    <lineage>
        <taxon>Eukaryota</taxon>
        <taxon>Fungi</taxon>
        <taxon>Dikarya</taxon>
        <taxon>Ascomycota</taxon>
        <taxon>Pezizomycotina</taxon>
        <taxon>Sordariomycetes</taxon>
        <taxon>Hypocreomycetidae</taxon>
        <taxon>Hypocreales</taxon>
        <taxon>Bionectriaceae</taxon>
        <taxon>Clonostachys</taxon>
    </lineage>
</organism>
<gene>
    <name evidence="1" type="ORF">CCHLO57077_00004201</name>
</gene>
<name>A0AA35LVS5_9HYPO</name>
<comment type="caution">
    <text evidence="1">The sequence shown here is derived from an EMBL/GenBank/DDBJ whole genome shotgun (WGS) entry which is preliminary data.</text>
</comment>